<keyword evidence="2" id="KW-1185">Reference proteome</keyword>
<dbReference type="Proteomes" id="UP000224460">
    <property type="component" value="Unassembled WGS sequence"/>
</dbReference>
<protein>
    <submittedName>
        <fullName evidence="1">Uncharacterized protein</fullName>
    </submittedName>
</protein>
<name>A0AC61DCM3_9FIRM</name>
<evidence type="ECO:0000313" key="1">
    <source>
        <dbReference type="EMBL" id="PHV70496.1"/>
    </source>
</evidence>
<gene>
    <name evidence="1" type="ORF">CS063_10430</name>
</gene>
<sequence>MASGNLGIKIKPQSHFRINKHTNYSKELWVNVLVCLIVPFIVAFGLEFIARGLKEAMYFTKEYPKSFLLNGFLMMALLSPAIFARRAHLAAALWALPWALASFASYVLSKVRGVPFIWSDLYSMGDGMSIASQYLTKPIILRLGALIVLGGVLLVVFYKLKFKRYTIHWSKKLFIFFLLIIVGVGGISYLKGQKVVQIIEWDTMQSYKRNGFAYSFMGSFLSTFRKAPEQYSKETIEEIMAGMNEAPVDDEDMPNIIMVQLEGVFDPTTLKGVTYSGDPIPNIRKYLNSTYSGRIQVPTLGGGTARTEFEVLAGINMDYLSPGEIPYNSGMVNKGPIETLAYIFKDKGYATTGIHNFEGNFYSRHTAFKNLGFDKFISMETMNNVDRSKDYPKDDVLVDYIKKSLESTSEKDFIFTIAVETHGPYNYEYDPLKTKSPIKVISNAYEKRAIDQLQNYIDRLHGTDAFVGALADYIDSLTEETILVVYSDHYPALDVLEDVGSEDKYQTPYFIMSNMNNIVKRQHHDMEAYQLGTEMLELIDMSGGIMNNFHTTYREEEDYLVKLEQLQYDMLFGKKYSTHKKNLYEPTIIQLGLEQVEIEDVTYEGNQIVITGKGFTDSSHIFLGDKLIETEFVSETKLIGQVDKEENKPVVIKQLGRNDKAIVASEAFKKAE</sequence>
<comment type="caution">
    <text evidence="1">The sequence shown here is derived from an EMBL/GenBank/DDBJ whole genome shotgun (WGS) entry which is preliminary data.</text>
</comment>
<dbReference type="EMBL" id="PEDL01000010">
    <property type="protein sequence ID" value="PHV70496.1"/>
    <property type="molecule type" value="Genomic_DNA"/>
</dbReference>
<evidence type="ECO:0000313" key="2">
    <source>
        <dbReference type="Proteomes" id="UP000224460"/>
    </source>
</evidence>
<accession>A0AC61DCM3</accession>
<proteinExistence type="predicted"/>
<organism evidence="1 2">
    <name type="scientific">Sporanaerobium hydrogeniformans</name>
    <dbReference type="NCBI Taxonomy" id="3072179"/>
    <lineage>
        <taxon>Bacteria</taxon>
        <taxon>Bacillati</taxon>
        <taxon>Bacillota</taxon>
        <taxon>Clostridia</taxon>
        <taxon>Lachnospirales</taxon>
        <taxon>Lachnospiraceae</taxon>
        <taxon>Sporanaerobium</taxon>
    </lineage>
</organism>
<reference evidence="1" key="1">
    <citation type="submission" date="2017-10" db="EMBL/GenBank/DDBJ databases">
        <title>Genome sequence of cellulolytic Lachnospiraceae bacterium XHS1971 isolated from hotspring sediment.</title>
        <authorList>
            <person name="Vasudevan G."/>
            <person name="Joshi A.J."/>
            <person name="Hivarkar S."/>
            <person name="Lanjekar V.B."/>
            <person name="Dhakephalkar P.K."/>
            <person name="Dagar S."/>
        </authorList>
    </citation>
    <scope>NUCLEOTIDE SEQUENCE</scope>
    <source>
        <strain evidence="1">XHS1971</strain>
    </source>
</reference>